<dbReference type="AlphaFoldDB" id="A0A0Q9Y759"/>
<evidence type="ECO:0000256" key="4">
    <source>
        <dbReference type="ARBA" id="ARBA00023136"/>
    </source>
</evidence>
<evidence type="ECO:0000256" key="5">
    <source>
        <dbReference type="SAM" id="Phobius"/>
    </source>
</evidence>
<evidence type="ECO:0000256" key="1">
    <source>
        <dbReference type="ARBA" id="ARBA00022475"/>
    </source>
</evidence>
<feature type="transmembrane region" description="Helical" evidence="5">
    <location>
        <begin position="36"/>
        <end position="58"/>
    </location>
</feature>
<dbReference type="Pfam" id="PF02659">
    <property type="entry name" value="Mntp"/>
    <property type="match status" value="2"/>
</dbReference>
<feature type="transmembrane region" description="Helical" evidence="5">
    <location>
        <begin position="135"/>
        <end position="154"/>
    </location>
</feature>
<keyword evidence="1" id="KW-1003">Cell membrane</keyword>
<dbReference type="PANTHER" id="PTHR35529">
    <property type="entry name" value="MANGANESE EFFLUX PUMP MNTP-RELATED"/>
    <property type="match status" value="1"/>
</dbReference>
<accession>A0A0Q9Y759</accession>
<comment type="caution">
    <text evidence="6">The sequence shown here is derived from an EMBL/GenBank/DDBJ whole genome shotgun (WGS) entry which is preliminary data.</text>
</comment>
<reference evidence="6 7" key="1">
    <citation type="submission" date="2015-06" db="EMBL/GenBank/DDBJ databases">
        <title>Genome sequencing project of Bacillus galactosidilyticus PL133.</title>
        <authorList>
            <person name="Gaiero J."/>
            <person name="Nicol R."/>
            <person name="Habash M."/>
        </authorList>
    </citation>
    <scope>NUCLEOTIDE SEQUENCE [LARGE SCALE GENOMIC DNA]</scope>
    <source>
        <strain evidence="6 7">PL133</strain>
    </source>
</reference>
<dbReference type="InterPro" id="IPR003810">
    <property type="entry name" value="Mntp/YtaF"/>
</dbReference>
<keyword evidence="3 5" id="KW-1133">Transmembrane helix</keyword>
<feature type="transmembrane region" description="Helical" evidence="5">
    <location>
        <begin position="191"/>
        <end position="212"/>
    </location>
</feature>
<keyword evidence="4 5" id="KW-0472">Membrane</keyword>
<evidence type="ECO:0000256" key="2">
    <source>
        <dbReference type="ARBA" id="ARBA00022692"/>
    </source>
</evidence>
<protein>
    <submittedName>
        <fullName evidence="6">Membrane protein</fullName>
    </submittedName>
</protein>
<dbReference type="PANTHER" id="PTHR35529:SF2">
    <property type="entry name" value="SPORULATION PROTEIN YTAF-RELATED"/>
    <property type="match status" value="1"/>
</dbReference>
<evidence type="ECO:0000256" key="3">
    <source>
        <dbReference type="ARBA" id="ARBA00022989"/>
    </source>
</evidence>
<feature type="transmembrane region" description="Helical" evidence="5">
    <location>
        <begin position="161"/>
        <end position="179"/>
    </location>
</feature>
<dbReference type="NCBIfam" id="TIGR02840">
    <property type="entry name" value="spore_YtaF"/>
    <property type="match status" value="1"/>
</dbReference>
<dbReference type="InterPro" id="IPR014205">
    <property type="entry name" value="Spore_YtaF"/>
</dbReference>
<organism evidence="6 7">
    <name type="scientific">Lederbergia galactosidilytica</name>
    <dbReference type="NCBI Taxonomy" id="217031"/>
    <lineage>
        <taxon>Bacteria</taxon>
        <taxon>Bacillati</taxon>
        <taxon>Bacillota</taxon>
        <taxon>Bacilli</taxon>
        <taxon>Bacillales</taxon>
        <taxon>Bacillaceae</taxon>
        <taxon>Lederbergia</taxon>
    </lineage>
</organism>
<gene>
    <name evidence="6" type="ORF">ACA29_17625</name>
</gene>
<name>A0A0Q9Y759_9BACI</name>
<proteinExistence type="predicted"/>
<dbReference type="EMBL" id="LGPB01000123">
    <property type="protein sequence ID" value="KRG11512.1"/>
    <property type="molecule type" value="Genomic_DNA"/>
</dbReference>
<evidence type="ECO:0000313" key="6">
    <source>
        <dbReference type="EMBL" id="KRG11512.1"/>
    </source>
</evidence>
<keyword evidence="2 5" id="KW-0812">Transmembrane</keyword>
<dbReference type="Proteomes" id="UP000053881">
    <property type="component" value="Unassembled WGS sequence"/>
</dbReference>
<feature type="transmembrane region" description="Helical" evidence="5">
    <location>
        <begin position="70"/>
        <end position="87"/>
    </location>
</feature>
<dbReference type="PATRIC" id="fig|217031.4.peg.5972"/>
<sequence>MGFSLSLLLLAIAISLDSFSTGVAYGLRKMSIPYKSLLIIALCTAISLLIAMFAGSLIVQVLSPTAANRIGGIILIMIGAWVIFQFFRTEKGHHEHAEKMVVNWEIKSLGIVIHILKKPTRADFDLSGTITGIEALLLGAALSLDAFGAGIGAAMLGYSPWVLAGSAALMSAIFLKSGLQIGNLFSKTNWIQHFAFMPGVLLILIGILKINLKYI</sequence>
<evidence type="ECO:0000313" key="7">
    <source>
        <dbReference type="Proteomes" id="UP000053881"/>
    </source>
</evidence>